<organism evidence="2">
    <name type="scientific">marine sediment metagenome</name>
    <dbReference type="NCBI Taxonomy" id="412755"/>
    <lineage>
        <taxon>unclassified sequences</taxon>
        <taxon>metagenomes</taxon>
        <taxon>ecological metagenomes</taxon>
    </lineage>
</organism>
<dbReference type="AlphaFoldDB" id="X0TF63"/>
<protein>
    <recommendedName>
        <fullName evidence="1">AMP-dependent synthetase/ligase domain-containing protein</fullName>
    </recommendedName>
</protein>
<evidence type="ECO:0000259" key="1">
    <source>
        <dbReference type="Pfam" id="PF00501"/>
    </source>
</evidence>
<evidence type="ECO:0000313" key="2">
    <source>
        <dbReference type="EMBL" id="GAF91844.1"/>
    </source>
</evidence>
<dbReference type="InterPro" id="IPR042099">
    <property type="entry name" value="ANL_N_sf"/>
</dbReference>
<comment type="caution">
    <text evidence="2">The sequence shown here is derived from an EMBL/GenBank/DDBJ whole genome shotgun (WGS) entry which is preliminary data.</text>
</comment>
<name>X0TF63_9ZZZZ</name>
<dbReference type="EMBL" id="BARS01010286">
    <property type="protein sequence ID" value="GAF91844.1"/>
    <property type="molecule type" value="Genomic_DNA"/>
</dbReference>
<feature type="non-terminal residue" evidence="2">
    <location>
        <position position="111"/>
    </location>
</feature>
<gene>
    <name evidence="2" type="ORF">S01H1_19107</name>
</gene>
<accession>X0TF63</accession>
<sequence>MPLPTDQPAASGDTEPDTFPKLLFSNALKRGSKTAIREKNFGIWQSWTWKQMADEIRSLACGLAALGVKRGDKLVIIGDNRPRLYWGMAATQSLGGIPVPGYQDSTADEMQ</sequence>
<reference evidence="2" key="1">
    <citation type="journal article" date="2014" name="Front. Microbiol.">
        <title>High frequency of phylogenetically diverse reductive dehalogenase-homologous genes in deep subseafloor sedimentary metagenomes.</title>
        <authorList>
            <person name="Kawai M."/>
            <person name="Futagami T."/>
            <person name="Toyoda A."/>
            <person name="Takaki Y."/>
            <person name="Nishi S."/>
            <person name="Hori S."/>
            <person name="Arai W."/>
            <person name="Tsubouchi T."/>
            <person name="Morono Y."/>
            <person name="Uchiyama I."/>
            <person name="Ito T."/>
            <person name="Fujiyama A."/>
            <person name="Inagaki F."/>
            <person name="Takami H."/>
        </authorList>
    </citation>
    <scope>NUCLEOTIDE SEQUENCE</scope>
    <source>
        <strain evidence="2">Expedition CK06-06</strain>
    </source>
</reference>
<dbReference type="SUPFAM" id="SSF56801">
    <property type="entry name" value="Acetyl-CoA synthetase-like"/>
    <property type="match status" value="1"/>
</dbReference>
<dbReference type="Gene3D" id="3.40.50.12780">
    <property type="entry name" value="N-terminal domain of ligase-like"/>
    <property type="match status" value="1"/>
</dbReference>
<feature type="domain" description="AMP-dependent synthetase/ligase" evidence="1">
    <location>
        <begin position="26"/>
        <end position="111"/>
    </location>
</feature>
<dbReference type="InterPro" id="IPR000873">
    <property type="entry name" value="AMP-dep_synth/lig_dom"/>
</dbReference>
<proteinExistence type="predicted"/>
<dbReference type="Pfam" id="PF00501">
    <property type="entry name" value="AMP-binding"/>
    <property type="match status" value="1"/>
</dbReference>